<organism evidence="3 4">
    <name type="scientific">Oikopleura dioica</name>
    <name type="common">Tunicate</name>
    <dbReference type="NCBI Taxonomy" id="34765"/>
    <lineage>
        <taxon>Eukaryota</taxon>
        <taxon>Metazoa</taxon>
        <taxon>Chordata</taxon>
        <taxon>Tunicata</taxon>
        <taxon>Appendicularia</taxon>
        <taxon>Copelata</taxon>
        <taxon>Oikopleuridae</taxon>
        <taxon>Oikopleura</taxon>
    </lineage>
</organism>
<protein>
    <submittedName>
        <fullName evidence="3">Oidioi.mRNA.OKI2018_I69.PAR.g10183.t1.cds</fullName>
    </submittedName>
</protein>
<keyword evidence="4" id="KW-1185">Reference proteome</keyword>
<name>A0ABN7RPB2_OIKDI</name>
<feature type="compositionally biased region" description="Basic and acidic residues" evidence="1">
    <location>
        <begin position="1"/>
        <end position="11"/>
    </location>
</feature>
<feature type="region of interest" description="Disordered" evidence="1">
    <location>
        <begin position="70"/>
        <end position="103"/>
    </location>
</feature>
<dbReference type="Proteomes" id="UP001158576">
    <property type="component" value="Chromosome PAR"/>
</dbReference>
<reference evidence="3 4" key="1">
    <citation type="submission" date="2021-04" db="EMBL/GenBank/DDBJ databases">
        <authorList>
            <person name="Bliznina A."/>
        </authorList>
    </citation>
    <scope>NUCLEOTIDE SEQUENCE [LARGE SCALE GENOMIC DNA]</scope>
</reference>
<feature type="transmembrane region" description="Helical" evidence="2">
    <location>
        <begin position="138"/>
        <end position="159"/>
    </location>
</feature>
<feature type="compositionally biased region" description="Polar residues" evidence="1">
    <location>
        <begin position="84"/>
        <end position="103"/>
    </location>
</feature>
<keyword evidence="2" id="KW-1133">Transmembrane helix</keyword>
<sequence length="191" mass="21045">MGNKQPSEKIQDQSTIETSMASENESPALRVEAPDDPLLETASVKIEITDDGRMAAKFCRAFAENAQESKHSRLHEEIKRKQQESAPLSGRSSRVSSDQCGATSCSNRVSVGTKSNSIIQINPPELSLFQHISKSKCLYSLLLLLLFPPTGAIALYWSIKSIRYSKENKKHLALDKADLACIINIVGAWNV</sequence>
<evidence type="ECO:0000256" key="1">
    <source>
        <dbReference type="SAM" id="MobiDB-lite"/>
    </source>
</evidence>
<evidence type="ECO:0000313" key="3">
    <source>
        <dbReference type="EMBL" id="CAG5082685.1"/>
    </source>
</evidence>
<evidence type="ECO:0000256" key="2">
    <source>
        <dbReference type="SAM" id="Phobius"/>
    </source>
</evidence>
<keyword evidence="2" id="KW-0812">Transmembrane</keyword>
<feature type="compositionally biased region" description="Basic and acidic residues" evidence="1">
    <location>
        <begin position="70"/>
        <end position="83"/>
    </location>
</feature>
<gene>
    <name evidence="3" type="ORF">OKIOD_LOCUS1741</name>
</gene>
<dbReference type="EMBL" id="OU015568">
    <property type="protein sequence ID" value="CAG5082685.1"/>
    <property type="molecule type" value="Genomic_DNA"/>
</dbReference>
<feature type="compositionally biased region" description="Polar residues" evidence="1">
    <location>
        <begin position="12"/>
        <end position="25"/>
    </location>
</feature>
<evidence type="ECO:0000313" key="4">
    <source>
        <dbReference type="Proteomes" id="UP001158576"/>
    </source>
</evidence>
<accession>A0ABN7RPB2</accession>
<keyword evidence="2" id="KW-0472">Membrane</keyword>
<proteinExistence type="predicted"/>
<feature type="region of interest" description="Disordered" evidence="1">
    <location>
        <begin position="1"/>
        <end position="36"/>
    </location>
</feature>